<dbReference type="GeneID" id="84578934"/>
<dbReference type="CDD" id="cd07505">
    <property type="entry name" value="HAD_BPGM-like"/>
    <property type="match status" value="1"/>
</dbReference>
<sequence>MKLLFDCDGTILDSMHIWLKPIGKLLDDYNFKLTTEQKGQIEALTFIDTVKWLNKNVCPERSEEDIINYFSDTITDAYKNSLMPKVGAEKTLRKLKDEGYDMCICSSTDRVHLENALKRLGLFDLFDFIQTPDTIGYKKNQKEYWQDALDKYQIKAEEAVLFDDALYAIKTAKKLGIKIVGIKDFPHNKNEWEEIKKESDIILDNIKDLDMEKIKNL</sequence>
<dbReference type="GO" id="GO:0006281">
    <property type="term" value="P:DNA repair"/>
    <property type="evidence" value="ECO:0007669"/>
    <property type="project" value="TreeGrafter"/>
</dbReference>
<evidence type="ECO:0000313" key="1">
    <source>
        <dbReference type="EMBL" id="PMC81261.1"/>
    </source>
</evidence>
<dbReference type="PANTHER" id="PTHR43434">
    <property type="entry name" value="PHOSPHOGLYCOLATE PHOSPHATASE"/>
    <property type="match status" value="1"/>
</dbReference>
<gene>
    <name evidence="1" type="ORF">CJ192_07015</name>
</gene>
<dbReference type="AlphaFoldDB" id="A0A2N6UI73"/>
<name>A0A2N6UI73_9FIRM</name>
<evidence type="ECO:0000313" key="2">
    <source>
        <dbReference type="Proteomes" id="UP000235658"/>
    </source>
</evidence>
<dbReference type="SUPFAM" id="SSF56784">
    <property type="entry name" value="HAD-like"/>
    <property type="match status" value="1"/>
</dbReference>
<dbReference type="SFLD" id="SFLDG01129">
    <property type="entry name" value="C1.5:_HAD__Beta-PGM__Phosphata"/>
    <property type="match status" value="1"/>
</dbReference>
<dbReference type="Gene3D" id="1.10.150.240">
    <property type="entry name" value="Putative phosphatase, domain 2"/>
    <property type="match status" value="1"/>
</dbReference>
<dbReference type="GO" id="GO:0005829">
    <property type="term" value="C:cytosol"/>
    <property type="evidence" value="ECO:0007669"/>
    <property type="project" value="TreeGrafter"/>
</dbReference>
<proteinExistence type="predicted"/>
<dbReference type="InterPro" id="IPR023198">
    <property type="entry name" value="PGP-like_dom2"/>
</dbReference>
<reference evidence="1 2" key="1">
    <citation type="submission" date="2017-09" db="EMBL/GenBank/DDBJ databases">
        <title>Bacterial strain isolated from the female urinary microbiota.</title>
        <authorList>
            <person name="Thomas-White K."/>
            <person name="Kumar N."/>
            <person name="Forster S."/>
            <person name="Putonti C."/>
            <person name="Lawley T."/>
            <person name="Wolfe A.J."/>
        </authorList>
    </citation>
    <scope>NUCLEOTIDE SEQUENCE [LARGE SCALE GENOMIC DNA]</scope>
    <source>
        <strain evidence="1 2">UMB0204</strain>
    </source>
</reference>
<dbReference type="InterPro" id="IPR023214">
    <property type="entry name" value="HAD_sf"/>
</dbReference>
<dbReference type="NCBIfam" id="TIGR01509">
    <property type="entry name" value="HAD-SF-IA-v3"/>
    <property type="match status" value="1"/>
</dbReference>
<comment type="caution">
    <text evidence="1">The sequence shown here is derived from an EMBL/GenBank/DDBJ whole genome shotgun (WGS) entry which is preliminary data.</text>
</comment>
<dbReference type="InterPro" id="IPR041492">
    <property type="entry name" value="HAD_2"/>
</dbReference>
<dbReference type="Proteomes" id="UP000235658">
    <property type="component" value="Unassembled WGS sequence"/>
</dbReference>
<dbReference type="SFLD" id="SFLDS00003">
    <property type="entry name" value="Haloacid_Dehalogenase"/>
    <property type="match status" value="1"/>
</dbReference>
<dbReference type="InterPro" id="IPR050155">
    <property type="entry name" value="HAD-like_hydrolase_sf"/>
</dbReference>
<dbReference type="RefSeq" id="WP_102198287.1">
    <property type="nucleotide sequence ID" value="NZ_CAUPDS010000003.1"/>
</dbReference>
<dbReference type="InterPro" id="IPR036412">
    <property type="entry name" value="HAD-like_sf"/>
</dbReference>
<dbReference type="Gene3D" id="3.40.50.1000">
    <property type="entry name" value="HAD superfamily/HAD-like"/>
    <property type="match status" value="1"/>
</dbReference>
<dbReference type="EMBL" id="PNHP01000004">
    <property type="protein sequence ID" value="PMC81261.1"/>
    <property type="molecule type" value="Genomic_DNA"/>
</dbReference>
<accession>A0A2N6UI73</accession>
<organism evidence="1 2">
    <name type="scientific">Anaerococcus hydrogenalis</name>
    <dbReference type="NCBI Taxonomy" id="33029"/>
    <lineage>
        <taxon>Bacteria</taxon>
        <taxon>Bacillati</taxon>
        <taxon>Bacillota</taxon>
        <taxon>Tissierellia</taxon>
        <taxon>Tissierellales</taxon>
        <taxon>Peptoniphilaceae</taxon>
        <taxon>Anaerococcus</taxon>
    </lineage>
</organism>
<dbReference type="InterPro" id="IPR006439">
    <property type="entry name" value="HAD-SF_hydro_IA"/>
</dbReference>
<protein>
    <submittedName>
        <fullName evidence="1">Hydrolase</fullName>
    </submittedName>
</protein>
<keyword evidence="1" id="KW-0378">Hydrolase</keyword>
<dbReference type="GO" id="GO:0008967">
    <property type="term" value="F:phosphoglycolate phosphatase activity"/>
    <property type="evidence" value="ECO:0007669"/>
    <property type="project" value="TreeGrafter"/>
</dbReference>
<dbReference type="PANTHER" id="PTHR43434:SF1">
    <property type="entry name" value="PHOSPHOGLYCOLATE PHOSPHATASE"/>
    <property type="match status" value="1"/>
</dbReference>
<dbReference type="Pfam" id="PF13419">
    <property type="entry name" value="HAD_2"/>
    <property type="match status" value="1"/>
</dbReference>